<gene>
    <name evidence="1" type="ORF">SAMN05444169_8260</name>
</gene>
<dbReference type="Proteomes" id="UP000190675">
    <property type="component" value="Chromosome I"/>
</dbReference>
<evidence type="ECO:0000313" key="2">
    <source>
        <dbReference type="Proteomes" id="UP000190675"/>
    </source>
</evidence>
<proteinExistence type="predicted"/>
<dbReference type="AlphaFoldDB" id="A0A1M5U9L2"/>
<sequence length="69" mass="8092">MNDLSNGFELLLGHATFKLWPDLPRDMQEKLFEAAVPDNPLLRYNFAVFLHDHHPRTAHPPRPSSRREM</sequence>
<organism evidence="1 2">
    <name type="scientific">Bradyrhizobium erythrophlei</name>
    <dbReference type="NCBI Taxonomy" id="1437360"/>
    <lineage>
        <taxon>Bacteria</taxon>
        <taxon>Pseudomonadati</taxon>
        <taxon>Pseudomonadota</taxon>
        <taxon>Alphaproteobacteria</taxon>
        <taxon>Hyphomicrobiales</taxon>
        <taxon>Nitrobacteraceae</taxon>
        <taxon>Bradyrhizobium</taxon>
    </lineage>
</organism>
<name>A0A1M5U9L2_9BRAD</name>
<accession>A0A1M5U9L2</accession>
<evidence type="ECO:0000313" key="1">
    <source>
        <dbReference type="EMBL" id="SHH59639.1"/>
    </source>
</evidence>
<reference evidence="1 2" key="1">
    <citation type="submission" date="2016-11" db="EMBL/GenBank/DDBJ databases">
        <authorList>
            <person name="Jaros S."/>
            <person name="Januszkiewicz K."/>
            <person name="Wedrychowicz H."/>
        </authorList>
    </citation>
    <scope>NUCLEOTIDE SEQUENCE [LARGE SCALE GENOMIC DNA]</scope>
    <source>
        <strain evidence="1 2">GAS242</strain>
    </source>
</reference>
<protein>
    <submittedName>
        <fullName evidence="1">Uncharacterized protein</fullName>
    </submittedName>
</protein>
<dbReference type="EMBL" id="LT670818">
    <property type="protein sequence ID" value="SHH59639.1"/>
    <property type="molecule type" value="Genomic_DNA"/>
</dbReference>